<evidence type="ECO:0000313" key="1">
    <source>
        <dbReference type="EMBL" id="KAH9418901.1"/>
    </source>
</evidence>
<evidence type="ECO:0000313" key="2">
    <source>
        <dbReference type="Proteomes" id="UP000887458"/>
    </source>
</evidence>
<sequence length="152" mass="17980">SIRRKECRGSTSNDGSDYRFIIKTYPRCKTIREWNPQSLLVDYDEGTVKAIPFNTILDLIFSLKGKTIEIFLDQHAIQYRLEFTDKNDVKNLLNLIQNELPWFTWDEILSNPIDDYYVLKNSILWEKKFNDISPIQSSSLFFFFVVVIGLQR</sequence>
<keyword evidence="2" id="KW-1185">Reference proteome</keyword>
<gene>
    <name evidence="1" type="ORF">DERP_004229</name>
</gene>
<reference evidence="1 2" key="1">
    <citation type="journal article" date="2018" name="J. Allergy Clin. Immunol.">
        <title>High-quality assembly of Dermatophagoides pteronyssinus genome and transcriptome reveals a wide range of novel allergens.</title>
        <authorList>
            <person name="Liu X.Y."/>
            <person name="Yang K.Y."/>
            <person name="Wang M.Q."/>
            <person name="Kwok J.S."/>
            <person name="Zeng X."/>
            <person name="Yang Z."/>
            <person name="Xiao X.J."/>
            <person name="Lau C.P."/>
            <person name="Li Y."/>
            <person name="Huang Z.M."/>
            <person name="Ba J.G."/>
            <person name="Yim A.K."/>
            <person name="Ouyang C.Y."/>
            <person name="Ngai S.M."/>
            <person name="Chan T.F."/>
            <person name="Leung E.L."/>
            <person name="Liu L."/>
            <person name="Liu Z.G."/>
            <person name="Tsui S.K."/>
        </authorList>
    </citation>
    <scope>NUCLEOTIDE SEQUENCE [LARGE SCALE GENOMIC DNA]</scope>
    <source>
        <strain evidence="1">Derp</strain>
    </source>
</reference>
<comment type="caution">
    <text evidence="1">The sequence shown here is derived from an EMBL/GenBank/DDBJ whole genome shotgun (WGS) entry which is preliminary data.</text>
</comment>
<protein>
    <submittedName>
        <fullName evidence="1">Uncharacterized protein</fullName>
    </submittedName>
</protein>
<feature type="non-terminal residue" evidence="1">
    <location>
        <position position="1"/>
    </location>
</feature>
<organism evidence="1 2">
    <name type="scientific">Dermatophagoides pteronyssinus</name>
    <name type="common">European house dust mite</name>
    <dbReference type="NCBI Taxonomy" id="6956"/>
    <lineage>
        <taxon>Eukaryota</taxon>
        <taxon>Metazoa</taxon>
        <taxon>Ecdysozoa</taxon>
        <taxon>Arthropoda</taxon>
        <taxon>Chelicerata</taxon>
        <taxon>Arachnida</taxon>
        <taxon>Acari</taxon>
        <taxon>Acariformes</taxon>
        <taxon>Sarcoptiformes</taxon>
        <taxon>Astigmata</taxon>
        <taxon>Psoroptidia</taxon>
        <taxon>Analgoidea</taxon>
        <taxon>Pyroglyphidae</taxon>
        <taxon>Dermatophagoidinae</taxon>
        <taxon>Dermatophagoides</taxon>
    </lineage>
</organism>
<proteinExistence type="predicted"/>
<accession>A0ABQ8J964</accession>
<dbReference type="EMBL" id="NJHN03000062">
    <property type="protein sequence ID" value="KAH9418901.1"/>
    <property type="molecule type" value="Genomic_DNA"/>
</dbReference>
<dbReference type="Proteomes" id="UP000887458">
    <property type="component" value="Unassembled WGS sequence"/>
</dbReference>
<name>A0ABQ8J964_DERPT</name>
<reference evidence="1 2" key="2">
    <citation type="journal article" date="2022" name="Mol. Biol. Evol.">
        <title>Comparative Genomics Reveals Insights into the Divergent Evolution of Astigmatic Mites and Household Pest Adaptations.</title>
        <authorList>
            <person name="Xiong Q."/>
            <person name="Wan A.T."/>
            <person name="Liu X."/>
            <person name="Fung C.S."/>
            <person name="Xiao X."/>
            <person name="Malainual N."/>
            <person name="Hou J."/>
            <person name="Wang L."/>
            <person name="Wang M."/>
            <person name="Yang K.Y."/>
            <person name="Cui Y."/>
            <person name="Leung E.L."/>
            <person name="Nong W."/>
            <person name="Shin S.K."/>
            <person name="Au S.W."/>
            <person name="Jeong K.Y."/>
            <person name="Chew F.T."/>
            <person name="Hui J.H."/>
            <person name="Leung T.F."/>
            <person name="Tungtrongchitr A."/>
            <person name="Zhong N."/>
            <person name="Liu Z."/>
            <person name="Tsui S.K."/>
        </authorList>
    </citation>
    <scope>NUCLEOTIDE SEQUENCE [LARGE SCALE GENOMIC DNA]</scope>
    <source>
        <strain evidence="1">Derp</strain>
    </source>
</reference>